<dbReference type="AlphaFoldDB" id="A0A0P1I691"/>
<sequence>MTDTIWPPDFQDSTQSKYIVLIQSLRAAVRSGALSPGEKLPPVRELAWQLGITPGTVARAYKLAVQEGLLDTTVGRGTFVSSGHREDPPDDISLVAHMAHDDLNLRGIRVPDVGQEGIIRDIMRRLGTDGGMGYIDCPAPDKDLAARKAVVQWIGEDRVGRLSPDDIVLGLGAQHTVILTLQACLYGPNPIILTEDLAFPGVRHAARMLRAQVLGVGMDQQGLRPDRLEAVLREHGGQVLLTSAETHSPTTIRTTLERRREIADVASRYQVQIIEDDCHTVARPELPAYRAICPEWSWYVSSLTKSVSAALRFGFVACAKGQGGTAHQVAQSSFYGLPLPMLDICEAFITSGQAETVRQKVEARIAERVRQAVNILGQWDISWRPDAPFVWLKLPRGWRCSTFMLACGSEGIGIKPADEFVLADGHAPNAVRIGMNPDLTNAEFEGALQKLSQMLAKPPATVDV</sequence>
<dbReference type="Proteomes" id="UP000051870">
    <property type="component" value="Unassembled WGS sequence"/>
</dbReference>
<dbReference type="PANTHER" id="PTHR46577">
    <property type="entry name" value="HTH-TYPE TRANSCRIPTIONAL REGULATORY PROTEIN GABR"/>
    <property type="match status" value="1"/>
</dbReference>
<dbReference type="GO" id="GO:0030170">
    <property type="term" value="F:pyridoxal phosphate binding"/>
    <property type="evidence" value="ECO:0007669"/>
    <property type="project" value="InterPro"/>
</dbReference>
<dbReference type="SUPFAM" id="SSF53383">
    <property type="entry name" value="PLP-dependent transferases"/>
    <property type="match status" value="1"/>
</dbReference>
<dbReference type="InterPro" id="IPR015421">
    <property type="entry name" value="PyrdxlP-dep_Trfase_major"/>
</dbReference>
<evidence type="ECO:0000256" key="4">
    <source>
        <dbReference type="ARBA" id="ARBA00023125"/>
    </source>
</evidence>
<reference evidence="8" key="1">
    <citation type="submission" date="2015-09" db="EMBL/GenBank/DDBJ databases">
        <authorList>
            <person name="Rodrigo-Torres Lidia"/>
            <person name="Arahal R.David."/>
        </authorList>
    </citation>
    <scope>NUCLEOTIDE SEQUENCE [LARGE SCALE GENOMIC DNA]</scope>
    <source>
        <strain evidence="8">CECT 7735</strain>
    </source>
</reference>
<evidence type="ECO:0000256" key="1">
    <source>
        <dbReference type="ARBA" id="ARBA00005384"/>
    </source>
</evidence>
<keyword evidence="2" id="KW-0663">Pyridoxal phosphate</keyword>
<dbReference type="InterPro" id="IPR036388">
    <property type="entry name" value="WH-like_DNA-bd_sf"/>
</dbReference>
<proteinExistence type="inferred from homology"/>
<name>A0A0P1I691_9RHOB</name>
<dbReference type="SMART" id="SM00345">
    <property type="entry name" value="HTH_GNTR"/>
    <property type="match status" value="1"/>
</dbReference>
<accession>A0A0P1I691</accession>
<protein>
    <submittedName>
        <fullName evidence="7">Putative HTH-type transcriptional regulator YdcR</fullName>
    </submittedName>
</protein>
<evidence type="ECO:0000313" key="7">
    <source>
        <dbReference type="EMBL" id="CUJ92816.1"/>
    </source>
</evidence>
<gene>
    <name evidence="7" type="primary">ydcR</name>
    <name evidence="7" type="ORF">PH7735_01526</name>
</gene>
<dbReference type="SUPFAM" id="SSF46785">
    <property type="entry name" value="Winged helix' DNA-binding domain"/>
    <property type="match status" value="1"/>
</dbReference>
<evidence type="ECO:0000256" key="2">
    <source>
        <dbReference type="ARBA" id="ARBA00022898"/>
    </source>
</evidence>
<dbReference type="GO" id="GO:0003677">
    <property type="term" value="F:DNA binding"/>
    <property type="evidence" value="ECO:0007669"/>
    <property type="project" value="UniProtKB-KW"/>
</dbReference>
<dbReference type="GeneID" id="83880578"/>
<dbReference type="InterPro" id="IPR051446">
    <property type="entry name" value="HTH_trans_reg/aminotransferase"/>
</dbReference>
<dbReference type="Pfam" id="PF00155">
    <property type="entry name" value="Aminotran_1_2"/>
    <property type="match status" value="1"/>
</dbReference>
<feature type="domain" description="HTH gntR-type" evidence="6">
    <location>
        <begin position="15"/>
        <end position="83"/>
    </location>
</feature>
<dbReference type="Gene3D" id="3.40.640.10">
    <property type="entry name" value="Type I PLP-dependent aspartate aminotransferase-like (Major domain)"/>
    <property type="match status" value="1"/>
</dbReference>
<dbReference type="PROSITE" id="PS50949">
    <property type="entry name" value="HTH_GNTR"/>
    <property type="match status" value="1"/>
</dbReference>
<dbReference type="GO" id="GO:0003700">
    <property type="term" value="F:DNA-binding transcription factor activity"/>
    <property type="evidence" value="ECO:0007669"/>
    <property type="project" value="InterPro"/>
</dbReference>
<dbReference type="EMBL" id="CYTW01000001">
    <property type="protein sequence ID" value="CUJ92816.1"/>
    <property type="molecule type" value="Genomic_DNA"/>
</dbReference>
<keyword evidence="5" id="KW-0804">Transcription</keyword>
<evidence type="ECO:0000259" key="6">
    <source>
        <dbReference type="PROSITE" id="PS50949"/>
    </source>
</evidence>
<dbReference type="CDD" id="cd00609">
    <property type="entry name" value="AAT_like"/>
    <property type="match status" value="1"/>
</dbReference>
<dbReference type="InterPro" id="IPR000524">
    <property type="entry name" value="Tscrpt_reg_HTH_GntR"/>
</dbReference>
<dbReference type="Gene3D" id="1.10.10.10">
    <property type="entry name" value="Winged helix-like DNA-binding domain superfamily/Winged helix DNA-binding domain"/>
    <property type="match status" value="1"/>
</dbReference>
<keyword evidence="8" id="KW-1185">Reference proteome</keyword>
<organism evidence="7 8">
    <name type="scientific">Shimia thalassica</name>
    <dbReference type="NCBI Taxonomy" id="1715693"/>
    <lineage>
        <taxon>Bacteria</taxon>
        <taxon>Pseudomonadati</taxon>
        <taxon>Pseudomonadota</taxon>
        <taxon>Alphaproteobacteria</taxon>
        <taxon>Rhodobacterales</taxon>
        <taxon>Roseobacteraceae</taxon>
    </lineage>
</organism>
<evidence type="ECO:0000256" key="5">
    <source>
        <dbReference type="ARBA" id="ARBA00023163"/>
    </source>
</evidence>
<dbReference type="CDD" id="cd07377">
    <property type="entry name" value="WHTH_GntR"/>
    <property type="match status" value="1"/>
</dbReference>
<evidence type="ECO:0000313" key="8">
    <source>
        <dbReference type="Proteomes" id="UP000051870"/>
    </source>
</evidence>
<keyword evidence="4" id="KW-0238">DNA-binding</keyword>
<evidence type="ECO:0000256" key="3">
    <source>
        <dbReference type="ARBA" id="ARBA00023015"/>
    </source>
</evidence>
<dbReference type="InterPro" id="IPR004839">
    <property type="entry name" value="Aminotransferase_I/II_large"/>
</dbReference>
<comment type="similarity">
    <text evidence="1">In the C-terminal section; belongs to the class-I pyridoxal-phosphate-dependent aminotransferase family.</text>
</comment>
<keyword evidence="3" id="KW-0805">Transcription regulation</keyword>
<dbReference type="RefSeq" id="WP_233488280.1">
    <property type="nucleotide sequence ID" value="NZ_CYTW01000001.1"/>
</dbReference>
<dbReference type="InterPro" id="IPR036390">
    <property type="entry name" value="WH_DNA-bd_sf"/>
</dbReference>
<dbReference type="PANTHER" id="PTHR46577:SF1">
    <property type="entry name" value="HTH-TYPE TRANSCRIPTIONAL REGULATORY PROTEIN GABR"/>
    <property type="match status" value="1"/>
</dbReference>
<dbReference type="InterPro" id="IPR015424">
    <property type="entry name" value="PyrdxlP-dep_Trfase"/>
</dbReference>
<dbReference type="STRING" id="1715693.PH7735_01526"/>
<dbReference type="Pfam" id="PF00392">
    <property type="entry name" value="GntR"/>
    <property type="match status" value="1"/>
</dbReference>